<feature type="compositionally biased region" description="Polar residues" evidence="1">
    <location>
        <begin position="63"/>
        <end position="72"/>
    </location>
</feature>
<organism evidence="2 3">
    <name type="scientific">Eumeta variegata</name>
    <name type="common">Bagworm moth</name>
    <name type="synonym">Eumeta japonica</name>
    <dbReference type="NCBI Taxonomy" id="151549"/>
    <lineage>
        <taxon>Eukaryota</taxon>
        <taxon>Metazoa</taxon>
        <taxon>Ecdysozoa</taxon>
        <taxon>Arthropoda</taxon>
        <taxon>Hexapoda</taxon>
        <taxon>Insecta</taxon>
        <taxon>Pterygota</taxon>
        <taxon>Neoptera</taxon>
        <taxon>Endopterygota</taxon>
        <taxon>Lepidoptera</taxon>
        <taxon>Glossata</taxon>
        <taxon>Ditrysia</taxon>
        <taxon>Tineoidea</taxon>
        <taxon>Psychidae</taxon>
        <taxon>Oiketicinae</taxon>
        <taxon>Eumeta</taxon>
    </lineage>
</organism>
<proteinExistence type="predicted"/>
<evidence type="ECO:0000313" key="3">
    <source>
        <dbReference type="Proteomes" id="UP000299102"/>
    </source>
</evidence>
<dbReference type="EMBL" id="BGZK01000302">
    <property type="protein sequence ID" value="GBP35367.1"/>
    <property type="molecule type" value="Genomic_DNA"/>
</dbReference>
<evidence type="ECO:0000256" key="1">
    <source>
        <dbReference type="SAM" id="MobiDB-lite"/>
    </source>
</evidence>
<dbReference type="AlphaFoldDB" id="A0A4C1VAM9"/>
<protein>
    <submittedName>
        <fullName evidence="2">Uncharacterized protein</fullName>
    </submittedName>
</protein>
<gene>
    <name evidence="2" type="ORF">EVAR_20740_1</name>
</gene>
<comment type="caution">
    <text evidence="2">The sequence shown here is derived from an EMBL/GenBank/DDBJ whole genome shotgun (WGS) entry which is preliminary data.</text>
</comment>
<accession>A0A4C1VAM9</accession>
<dbReference type="Proteomes" id="UP000299102">
    <property type="component" value="Unassembled WGS sequence"/>
</dbReference>
<name>A0A4C1VAM9_EUMVA</name>
<reference evidence="2 3" key="1">
    <citation type="journal article" date="2019" name="Commun. Biol.">
        <title>The bagworm genome reveals a unique fibroin gene that provides high tensile strength.</title>
        <authorList>
            <person name="Kono N."/>
            <person name="Nakamura H."/>
            <person name="Ohtoshi R."/>
            <person name="Tomita M."/>
            <person name="Numata K."/>
            <person name="Arakawa K."/>
        </authorList>
    </citation>
    <scope>NUCLEOTIDE SEQUENCE [LARGE SCALE GENOMIC DNA]</scope>
</reference>
<keyword evidence="3" id="KW-1185">Reference proteome</keyword>
<evidence type="ECO:0000313" key="2">
    <source>
        <dbReference type="EMBL" id="GBP35367.1"/>
    </source>
</evidence>
<feature type="region of interest" description="Disordered" evidence="1">
    <location>
        <begin position="1"/>
        <end position="72"/>
    </location>
</feature>
<sequence>MYLQHGFLSRTRRRRSPQPEGTEDEAARRGRVGAARQHRASETAALSRRRSTGRAGCRGAPSRCSNETSPLD</sequence>